<dbReference type="EMBL" id="VZDO01000020">
    <property type="protein sequence ID" value="KAB0676848.1"/>
    <property type="molecule type" value="Genomic_DNA"/>
</dbReference>
<keyword evidence="2" id="KW-1185">Reference proteome</keyword>
<dbReference type="RefSeq" id="WP_150972856.1">
    <property type="nucleotide sequence ID" value="NZ_VZDO01000020.1"/>
</dbReference>
<dbReference type="Pfam" id="PF07321">
    <property type="entry name" value="YscO"/>
    <property type="match status" value="1"/>
</dbReference>
<evidence type="ECO:0000313" key="2">
    <source>
        <dbReference type="Proteomes" id="UP000432089"/>
    </source>
</evidence>
<dbReference type="AlphaFoldDB" id="A0A7V7PL27"/>
<name>A0A7V7PL27_9HYPH</name>
<dbReference type="Proteomes" id="UP000432089">
    <property type="component" value="Unassembled WGS sequence"/>
</dbReference>
<dbReference type="InterPro" id="IPR009929">
    <property type="entry name" value="T3SS_YscO"/>
</dbReference>
<proteinExistence type="predicted"/>
<dbReference type="Gene3D" id="1.10.287.1700">
    <property type="match status" value="1"/>
</dbReference>
<evidence type="ECO:0000313" key="1">
    <source>
        <dbReference type="EMBL" id="KAB0676848.1"/>
    </source>
</evidence>
<reference evidence="1 2" key="1">
    <citation type="submission" date="2019-09" db="EMBL/GenBank/DDBJ databases">
        <title>YIM 132180 draft genome.</title>
        <authorList>
            <person name="Zhang K."/>
        </authorList>
    </citation>
    <scope>NUCLEOTIDE SEQUENCE [LARGE SCALE GENOMIC DNA]</scope>
    <source>
        <strain evidence="1 2">YIM 132180</strain>
    </source>
</reference>
<gene>
    <name evidence="1" type="ORF">F6X38_19955</name>
</gene>
<protein>
    <submittedName>
        <fullName evidence="1">Uncharacterized protein</fullName>
    </submittedName>
</protein>
<dbReference type="InterPro" id="IPR053716">
    <property type="entry name" value="Flag_assembly_chemotaxis_eff"/>
</dbReference>
<organism evidence="1 2">
    <name type="scientific">Plantimonas leprariae</name>
    <dbReference type="NCBI Taxonomy" id="2615207"/>
    <lineage>
        <taxon>Bacteria</taxon>
        <taxon>Pseudomonadati</taxon>
        <taxon>Pseudomonadota</taxon>
        <taxon>Alphaproteobacteria</taxon>
        <taxon>Hyphomicrobiales</taxon>
        <taxon>Aurantimonadaceae</taxon>
        <taxon>Plantimonas</taxon>
    </lineage>
</organism>
<comment type="caution">
    <text evidence="1">The sequence shown here is derived from an EMBL/GenBank/DDBJ whole genome shotgun (WGS) entry which is preliminary data.</text>
</comment>
<sequence>MIGQMQTLLRVKHLKQEQSFRELQKKRQANEAAMAETRAAEAEVAASLATLASREDAIFGALLGRTVKLDDLEDAKGRALDLLKTHGILEDERDRARHVEARTRTELDAAGERYRAATKVRDKYGILTDDLVRVRDEEVAYREEAEVEEMFAKPGRRPE</sequence>
<accession>A0A7V7PL27</accession>